<dbReference type="RefSeq" id="WP_106004952.1">
    <property type="nucleotide sequence ID" value="NZ_CP136418.1"/>
</dbReference>
<comment type="similarity">
    <text evidence="5">Belongs to the PINc/VapC protein family.</text>
</comment>
<evidence type="ECO:0000256" key="3">
    <source>
        <dbReference type="ARBA" id="ARBA00022723"/>
    </source>
</evidence>
<dbReference type="Gene3D" id="3.40.50.1010">
    <property type="entry name" value="5'-nuclease"/>
    <property type="match status" value="1"/>
</dbReference>
<dbReference type="InterPro" id="IPR002716">
    <property type="entry name" value="PIN_dom"/>
</dbReference>
<keyword evidence="1 5" id="KW-1277">Toxin-antitoxin system</keyword>
<comment type="caution">
    <text evidence="7">The sequence shown here is derived from an EMBL/GenBank/DDBJ whole genome shotgun (WGS) entry which is preliminary data.</text>
</comment>
<protein>
    <recommendedName>
        <fullName evidence="5">Ribonuclease VapC</fullName>
        <shortName evidence="5">RNase VapC</shortName>
        <ecNumber evidence="5">3.1.-.-</ecNumber>
    </recommendedName>
    <alternativeName>
        <fullName evidence="5">Toxin VapC</fullName>
    </alternativeName>
</protein>
<name>A0A2T0ATP5_9FIRM</name>
<keyword evidence="8" id="KW-1185">Reference proteome</keyword>
<keyword evidence="5" id="KW-0460">Magnesium</keyword>
<gene>
    <name evidence="5" type="primary">vapC</name>
    <name evidence="7" type="ORF">MOHU_09460</name>
</gene>
<dbReference type="GO" id="GO:0016075">
    <property type="term" value="P:rRNA catabolic process"/>
    <property type="evidence" value="ECO:0007669"/>
    <property type="project" value="TreeGrafter"/>
</dbReference>
<dbReference type="PANTHER" id="PTHR42188">
    <property type="entry name" value="23S RRNA-SPECIFIC ENDONUCLEASE VAPC20"/>
    <property type="match status" value="1"/>
</dbReference>
<dbReference type="EMBL" id="PVXM01000015">
    <property type="protein sequence ID" value="PRR73812.1"/>
    <property type="molecule type" value="Genomic_DNA"/>
</dbReference>
<evidence type="ECO:0000313" key="7">
    <source>
        <dbReference type="EMBL" id="PRR73812.1"/>
    </source>
</evidence>
<keyword evidence="3 5" id="KW-0479">Metal-binding</keyword>
<dbReference type="GO" id="GO:0090729">
    <property type="term" value="F:toxin activity"/>
    <property type="evidence" value="ECO:0007669"/>
    <property type="project" value="UniProtKB-KW"/>
</dbReference>
<dbReference type="GO" id="GO:0016787">
    <property type="term" value="F:hydrolase activity"/>
    <property type="evidence" value="ECO:0007669"/>
    <property type="project" value="UniProtKB-KW"/>
</dbReference>
<dbReference type="GO" id="GO:0000287">
    <property type="term" value="F:magnesium ion binding"/>
    <property type="evidence" value="ECO:0007669"/>
    <property type="project" value="UniProtKB-UniRule"/>
</dbReference>
<dbReference type="OrthoDB" id="4724868at2"/>
<dbReference type="HAMAP" id="MF_00265">
    <property type="entry name" value="VapC_Nob1"/>
    <property type="match status" value="1"/>
</dbReference>
<proteinExistence type="inferred from homology"/>
<dbReference type="InterPro" id="IPR039018">
    <property type="entry name" value="VapC20-like"/>
</dbReference>
<keyword evidence="4 5" id="KW-0378">Hydrolase</keyword>
<evidence type="ECO:0000256" key="2">
    <source>
        <dbReference type="ARBA" id="ARBA00022722"/>
    </source>
</evidence>
<reference evidence="7 8" key="1">
    <citation type="submission" date="2018-03" db="EMBL/GenBank/DDBJ databases">
        <title>Genome sequence of Moorella humiferrea DSM 23265.</title>
        <authorList>
            <person name="Poehlein A."/>
            <person name="Daniel R."/>
        </authorList>
    </citation>
    <scope>NUCLEOTIDE SEQUENCE [LARGE SCALE GENOMIC DNA]</scope>
    <source>
        <strain evidence="7 8">DSM 23265</strain>
    </source>
</reference>
<comment type="function">
    <text evidence="5">Toxic component of a toxin-antitoxin (TA) system. An RNase.</text>
</comment>
<evidence type="ECO:0000256" key="1">
    <source>
        <dbReference type="ARBA" id="ARBA00022649"/>
    </source>
</evidence>
<keyword evidence="2 5" id="KW-0540">Nuclease</keyword>
<dbReference type="EC" id="3.1.-.-" evidence="5"/>
<dbReference type="InterPro" id="IPR022907">
    <property type="entry name" value="VapC_family"/>
</dbReference>
<keyword evidence="5" id="KW-0800">Toxin</keyword>
<evidence type="ECO:0000256" key="4">
    <source>
        <dbReference type="ARBA" id="ARBA00022801"/>
    </source>
</evidence>
<dbReference type="Pfam" id="PF01850">
    <property type="entry name" value="PIN"/>
    <property type="match status" value="1"/>
</dbReference>
<dbReference type="PANTHER" id="PTHR42188:SF1">
    <property type="entry name" value="23S RRNA-SPECIFIC ENDONUCLEASE VAPC20"/>
    <property type="match status" value="1"/>
</dbReference>
<dbReference type="SUPFAM" id="SSF88723">
    <property type="entry name" value="PIN domain-like"/>
    <property type="match status" value="1"/>
</dbReference>
<evidence type="ECO:0000256" key="5">
    <source>
        <dbReference type="HAMAP-Rule" id="MF_00265"/>
    </source>
</evidence>
<feature type="domain" description="PIN" evidence="6">
    <location>
        <begin position="3"/>
        <end position="125"/>
    </location>
</feature>
<evidence type="ECO:0000313" key="8">
    <source>
        <dbReference type="Proteomes" id="UP000238415"/>
    </source>
</evidence>
<evidence type="ECO:0000259" key="6">
    <source>
        <dbReference type="Pfam" id="PF01850"/>
    </source>
</evidence>
<comment type="cofactor">
    <cofactor evidence="5">
        <name>Mg(2+)</name>
        <dbReference type="ChEBI" id="CHEBI:18420"/>
    </cofactor>
</comment>
<dbReference type="InterPro" id="IPR029060">
    <property type="entry name" value="PIN-like_dom_sf"/>
</dbReference>
<dbReference type="GO" id="GO:0004521">
    <property type="term" value="F:RNA endonuclease activity"/>
    <property type="evidence" value="ECO:0007669"/>
    <property type="project" value="InterPro"/>
</dbReference>
<organism evidence="7 8">
    <name type="scientific">Neomoorella humiferrea</name>
    <dbReference type="NCBI Taxonomy" id="676965"/>
    <lineage>
        <taxon>Bacteria</taxon>
        <taxon>Bacillati</taxon>
        <taxon>Bacillota</taxon>
        <taxon>Clostridia</taxon>
        <taxon>Neomoorellales</taxon>
        <taxon>Neomoorellaceae</taxon>
        <taxon>Neomoorella</taxon>
    </lineage>
</organism>
<sequence>MNVYLDTSAFLAILDADDENHAAAKKIWENLLTSGVPMICSSYVLVETYALVQRRLGMEALRVFHEDILPLLQVEWIDAELHQWGANAVLTANRRNLSLVDAVSFAVMRKLGIKKAFAFDRNFLEQGFENISQ</sequence>
<accession>A0A2T0ATP5</accession>
<feature type="binding site" evidence="5">
    <location>
        <position position="6"/>
    </location>
    <ligand>
        <name>Mg(2+)</name>
        <dbReference type="ChEBI" id="CHEBI:18420"/>
    </ligand>
</feature>
<dbReference type="Proteomes" id="UP000238415">
    <property type="component" value="Unassembled WGS sequence"/>
</dbReference>
<dbReference type="AlphaFoldDB" id="A0A2T0ATP5"/>
<feature type="binding site" evidence="5">
    <location>
        <position position="101"/>
    </location>
    <ligand>
        <name>Mg(2+)</name>
        <dbReference type="ChEBI" id="CHEBI:18420"/>
    </ligand>
</feature>